<accession>A0A8H7NF16</accession>
<name>A0A8H7NF16_BIOOC</name>
<sequence length="102" mass="10743">MSSENLQDAPTGEFQDDSYVSRPGTKGENIGVQADSDPVEDPIDAEVADTDEQLARDDAEAIDKDNILKGDRTRNAGKPSGTYAEPGDEEGLPSNDGTSSAN</sequence>
<dbReference type="Proteomes" id="UP000616885">
    <property type="component" value="Unassembled WGS sequence"/>
</dbReference>
<dbReference type="EMBL" id="JADCTT010000003">
    <property type="protein sequence ID" value="KAF9754480.1"/>
    <property type="molecule type" value="Genomic_DNA"/>
</dbReference>
<gene>
    <name evidence="2" type="ORF">IM811_009921</name>
</gene>
<evidence type="ECO:0000256" key="1">
    <source>
        <dbReference type="SAM" id="MobiDB-lite"/>
    </source>
</evidence>
<reference evidence="2" key="1">
    <citation type="submission" date="2020-10" db="EMBL/GenBank/DDBJ databases">
        <title>High-Quality Genome Resource of Clonostachys rosea strain S41 by Oxford Nanopore Long-Read Sequencing.</title>
        <authorList>
            <person name="Wang H."/>
        </authorList>
    </citation>
    <scope>NUCLEOTIDE SEQUENCE</scope>
    <source>
        <strain evidence="2">S41</strain>
    </source>
</reference>
<feature type="compositionally biased region" description="Acidic residues" evidence="1">
    <location>
        <begin position="37"/>
        <end position="52"/>
    </location>
</feature>
<dbReference type="AlphaFoldDB" id="A0A8H7NF16"/>
<organism evidence="2 3">
    <name type="scientific">Bionectria ochroleuca</name>
    <name type="common">Gliocladium roseum</name>
    <dbReference type="NCBI Taxonomy" id="29856"/>
    <lineage>
        <taxon>Eukaryota</taxon>
        <taxon>Fungi</taxon>
        <taxon>Dikarya</taxon>
        <taxon>Ascomycota</taxon>
        <taxon>Pezizomycotina</taxon>
        <taxon>Sordariomycetes</taxon>
        <taxon>Hypocreomycetidae</taxon>
        <taxon>Hypocreales</taxon>
        <taxon>Bionectriaceae</taxon>
        <taxon>Clonostachys</taxon>
    </lineage>
</organism>
<evidence type="ECO:0000313" key="2">
    <source>
        <dbReference type="EMBL" id="KAF9754480.1"/>
    </source>
</evidence>
<protein>
    <recommendedName>
        <fullName evidence="4">Histone chaperone domain-containing protein</fullName>
    </recommendedName>
</protein>
<evidence type="ECO:0000313" key="3">
    <source>
        <dbReference type="Proteomes" id="UP000616885"/>
    </source>
</evidence>
<feature type="region of interest" description="Disordered" evidence="1">
    <location>
        <begin position="1"/>
        <end position="102"/>
    </location>
</feature>
<evidence type="ECO:0008006" key="4">
    <source>
        <dbReference type="Google" id="ProtNLM"/>
    </source>
</evidence>
<proteinExistence type="predicted"/>
<feature type="compositionally biased region" description="Basic and acidic residues" evidence="1">
    <location>
        <begin position="53"/>
        <end position="74"/>
    </location>
</feature>
<comment type="caution">
    <text evidence="2">The sequence shown here is derived from an EMBL/GenBank/DDBJ whole genome shotgun (WGS) entry which is preliminary data.</text>
</comment>